<name>A0ABP7IEE4_9ACTN</name>
<keyword evidence="5" id="KW-1185">Reference proteome</keyword>
<protein>
    <recommendedName>
        <fullName evidence="3">FHA domain-containing protein</fullName>
    </recommendedName>
</protein>
<dbReference type="CDD" id="cd00060">
    <property type="entry name" value="FHA"/>
    <property type="match status" value="1"/>
</dbReference>
<dbReference type="InterPro" id="IPR008984">
    <property type="entry name" value="SMAD_FHA_dom_sf"/>
</dbReference>
<keyword evidence="1" id="KW-0597">Phosphoprotein</keyword>
<proteinExistence type="predicted"/>
<feature type="compositionally biased region" description="Low complexity" evidence="2">
    <location>
        <begin position="344"/>
        <end position="354"/>
    </location>
</feature>
<feature type="compositionally biased region" description="Acidic residues" evidence="2">
    <location>
        <begin position="239"/>
        <end position="250"/>
    </location>
</feature>
<feature type="region of interest" description="Disordered" evidence="2">
    <location>
        <begin position="214"/>
        <end position="430"/>
    </location>
</feature>
<evidence type="ECO:0000313" key="5">
    <source>
        <dbReference type="Proteomes" id="UP001501821"/>
    </source>
</evidence>
<dbReference type="PROSITE" id="PS50006">
    <property type="entry name" value="FHA_DOMAIN"/>
    <property type="match status" value="1"/>
</dbReference>
<dbReference type="EMBL" id="BAABAH010000005">
    <property type="protein sequence ID" value="GAA3816275.1"/>
    <property type="molecule type" value="Genomic_DNA"/>
</dbReference>
<dbReference type="RefSeq" id="WP_344774502.1">
    <property type="nucleotide sequence ID" value="NZ_BAABAH010000005.1"/>
</dbReference>
<dbReference type="Proteomes" id="UP001501821">
    <property type="component" value="Unassembled WGS sequence"/>
</dbReference>
<organism evidence="4 5">
    <name type="scientific">Nocardioides panacisoli</name>
    <dbReference type="NCBI Taxonomy" id="627624"/>
    <lineage>
        <taxon>Bacteria</taxon>
        <taxon>Bacillati</taxon>
        <taxon>Actinomycetota</taxon>
        <taxon>Actinomycetes</taxon>
        <taxon>Propionibacteriales</taxon>
        <taxon>Nocardioidaceae</taxon>
        <taxon>Nocardioides</taxon>
    </lineage>
</organism>
<gene>
    <name evidence="4" type="ORF">GCM10022242_17940</name>
</gene>
<reference evidence="5" key="1">
    <citation type="journal article" date="2019" name="Int. J. Syst. Evol. Microbiol.">
        <title>The Global Catalogue of Microorganisms (GCM) 10K type strain sequencing project: providing services to taxonomists for standard genome sequencing and annotation.</title>
        <authorList>
            <consortium name="The Broad Institute Genomics Platform"/>
            <consortium name="The Broad Institute Genome Sequencing Center for Infectious Disease"/>
            <person name="Wu L."/>
            <person name="Ma J."/>
        </authorList>
    </citation>
    <scope>NUCLEOTIDE SEQUENCE [LARGE SCALE GENOMIC DNA]</scope>
    <source>
        <strain evidence="5">JCM 16953</strain>
    </source>
</reference>
<feature type="compositionally biased region" description="Pro residues" evidence="2">
    <location>
        <begin position="355"/>
        <end position="376"/>
    </location>
</feature>
<evidence type="ECO:0000256" key="1">
    <source>
        <dbReference type="ARBA" id="ARBA00022553"/>
    </source>
</evidence>
<comment type="caution">
    <text evidence="4">The sequence shown here is derived from an EMBL/GenBank/DDBJ whole genome shotgun (WGS) entry which is preliminary data.</text>
</comment>
<sequence length="544" mass="54822">MSEMSTSSGWSYQAGSWFAVFGPQVTVLLPESERERVIRVWATVDEGGGFDQVLDGLLATGLSSLPGFVLLGAEGGPTRVLLRGADVTVVLATGDGEVALDGSASATWVEQSVDGVTGVRIEVGADSSDDVHFPITTGLVRVGRVDRPAVASGAAGVVEPETAEEVEAAVGETPPVFEAQAEPVGAAGPVAEAEPSDDAAVALPGTDVVGADAPIPVVTPSAEPAPMDVPAADLPADVPADDAPADDVPADDAPAADPGLDLQPTEQMPPVSPDTSLAASELELPPPLGADPLTDPMPPQEPAPSNWVTPWDPPAETAAPPVPEDAPAPEAAPVEEPAVEEPAPEASVPDAPAADEPPAPAYPPPPVDGPSTPPPLGIGSWEPVGGFPPPPPAPDTDHDGLTVGGADHGQVPPPPGIPGQPPAPPVTQPVANLMISDGQNVVVDRVILIGRAPEARRFSSTEQPLLVSVPSRLHEISATHVEVRPGTGADHGSAVVTDMGSTNGTVLVQPGLGPEDLKPGIAVQLIPGAIINLGDGITIQVTRP</sequence>
<feature type="compositionally biased region" description="Pro residues" evidence="2">
    <location>
        <begin position="411"/>
        <end position="427"/>
    </location>
</feature>
<evidence type="ECO:0000259" key="3">
    <source>
        <dbReference type="PROSITE" id="PS50006"/>
    </source>
</evidence>
<feature type="compositionally biased region" description="Low complexity" evidence="2">
    <location>
        <begin position="251"/>
        <end position="262"/>
    </location>
</feature>
<accession>A0ABP7IEE4</accession>
<feature type="compositionally biased region" description="Pro residues" evidence="2">
    <location>
        <begin position="284"/>
        <end position="302"/>
    </location>
</feature>
<evidence type="ECO:0000256" key="2">
    <source>
        <dbReference type="SAM" id="MobiDB-lite"/>
    </source>
</evidence>
<dbReference type="Gene3D" id="2.60.200.20">
    <property type="match status" value="1"/>
</dbReference>
<dbReference type="SUPFAM" id="SSF49879">
    <property type="entry name" value="SMAD/FHA domain"/>
    <property type="match status" value="1"/>
</dbReference>
<evidence type="ECO:0000313" key="4">
    <source>
        <dbReference type="EMBL" id="GAA3816275.1"/>
    </source>
</evidence>
<dbReference type="InterPro" id="IPR000253">
    <property type="entry name" value="FHA_dom"/>
</dbReference>
<feature type="domain" description="FHA" evidence="3">
    <location>
        <begin position="447"/>
        <end position="507"/>
    </location>
</feature>
<feature type="compositionally biased region" description="Low complexity" evidence="2">
    <location>
        <begin position="224"/>
        <end position="238"/>
    </location>
</feature>